<dbReference type="AlphaFoldDB" id="A0A967AM87"/>
<reference evidence="2" key="1">
    <citation type="submission" date="2020-03" db="EMBL/GenBank/DDBJ databases">
        <title>Psychroflexus Maritimus sp. nov., isolate from marine sediment.</title>
        <authorList>
            <person name="Zhong Y.-L."/>
        </authorList>
    </citation>
    <scope>NUCLEOTIDE SEQUENCE</scope>
    <source>
        <strain evidence="2">C1</strain>
    </source>
</reference>
<keyword evidence="1" id="KW-0472">Membrane</keyword>
<dbReference type="EMBL" id="JAANAS010000116">
    <property type="protein sequence ID" value="NGZ90899.1"/>
    <property type="molecule type" value="Genomic_DNA"/>
</dbReference>
<proteinExistence type="predicted"/>
<keyword evidence="1" id="KW-1133">Transmembrane helix</keyword>
<organism evidence="2 3">
    <name type="scientific">Psychroflexus maritimus</name>
    <dbReference type="NCBI Taxonomy" id="2714865"/>
    <lineage>
        <taxon>Bacteria</taxon>
        <taxon>Pseudomonadati</taxon>
        <taxon>Bacteroidota</taxon>
        <taxon>Flavobacteriia</taxon>
        <taxon>Flavobacteriales</taxon>
        <taxon>Flavobacteriaceae</taxon>
        <taxon>Psychroflexus</taxon>
    </lineage>
</organism>
<feature type="transmembrane region" description="Helical" evidence="1">
    <location>
        <begin position="9"/>
        <end position="28"/>
    </location>
</feature>
<sequence length="64" mass="7733">MKKRHQQKLIILGIGLIFLFNFPFIATYNSEQAIFGFPMFYFFVFIIWLISIIVSYLVLKKYFD</sequence>
<evidence type="ECO:0000313" key="3">
    <source>
        <dbReference type="Proteomes" id="UP000643701"/>
    </source>
</evidence>
<gene>
    <name evidence="2" type="ORF">G7034_11630</name>
</gene>
<evidence type="ECO:0008006" key="4">
    <source>
        <dbReference type="Google" id="ProtNLM"/>
    </source>
</evidence>
<dbReference type="RefSeq" id="WP_166401126.1">
    <property type="nucleotide sequence ID" value="NZ_JAANAS010000116.1"/>
</dbReference>
<name>A0A967AM87_9FLAO</name>
<protein>
    <recommendedName>
        <fullName evidence="4">DUF3311 domain-containing protein</fullName>
    </recommendedName>
</protein>
<accession>A0A967AM87</accession>
<keyword evidence="1" id="KW-0812">Transmembrane</keyword>
<evidence type="ECO:0000313" key="2">
    <source>
        <dbReference type="EMBL" id="NGZ90899.1"/>
    </source>
</evidence>
<dbReference type="Proteomes" id="UP000643701">
    <property type="component" value="Unassembled WGS sequence"/>
</dbReference>
<keyword evidence="3" id="KW-1185">Reference proteome</keyword>
<comment type="caution">
    <text evidence="2">The sequence shown here is derived from an EMBL/GenBank/DDBJ whole genome shotgun (WGS) entry which is preliminary data.</text>
</comment>
<evidence type="ECO:0000256" key="1">
    <source>
        <dbReference type="SAM" id="Phobius"/>
    </source>
</evidence>
<feature type="transmembrane region" description="Helical" evidence="1">
    <location>
        <begin position="40"/>
        <end position="59"/>
    </location>
</feature>